<evidence type="ECO:0008006" key="5">
    <source>
        <dbReference type="Google" id="ProtNLM"/>
    </source>
</evidence>
<evidence type="ECO:0000313" key="3">
    <source>
        <dbReference type="EMBL" id="CAK0892630.1"/>
    </source>
</evidence>
<feature type="non-terminal residue" evidence="3">
    <location>
        <position position="304"/>
    </location>
</feature>
<feature type="coiled-coil region" evidence="1">
    <location>
        <begin position="152"/>
        <end position="200"/>
    </location>
</feature>
<keyword evidence="1" id="KW-0175">Coiled coil</keyword>
<evidence type="ECO:0000256" key="1">
    <source>
        <dbReference type="SAM" id="Coils"/>
    </source>
</evidence>
<organism evidence="3 4">
    <name type="scientific">Prorocentrum cordatum</name>
    <dbReference type="NCBI Taxonomy" id="2364126"/>
    <lineage>
        <taxon>Eukaryota</taxon>
        <taxon>Sar</taxon>
        <taxon>Alveolata</taxon>
        <taxon>Dinophyceae</taxon>
        <taxon>Prorocentrales</taxon>
        <taxon>Prorocentraceae</taxon>
        <taxon>Prorocentrum</taxon>
    </lineage>
</organism>
<feature type="compositionally biased region" description="Basic and acidic residues" evidence="2">
    <location>
        <begin position="252"/>
        <end position="276"/>
    </location>
</feature>
<evidence type="ECO:0000313" key="4">
    <source>
        <dbReference type="Proteomes" id="UP001189429"/>
    </source>
</evidence>
<keyword evidence="4" id="KW-1185">Reference proteome</keyword>
<proteinExistence type="predicted"/>
<dbReference type="EMBL" id="CAUYUJ010019643">
    <property type="protein sequence ID" value="CAK0892630.1"/>
    <property type="molecule type" value="Genomic_DNA"/>
</dbReference>
<gene>
    <name evidence="3" type="ORF">PCOR1329_LOCUS72251</name>
</gene>
<name>A0ABN9X080_9DINO</name>
<accession>A0ABN9X080</accession>
<feature type="region of interest" description="Disordered" evidence="2">
    <location>
        <begin position="252"/>
        <end position="304"/>
    </location>
</feature>
<comment type="caution">
    <text evidence="3">The sequence shown here is derived from an EMBL/GenBank/DDBJ whole genome shotgun (WGS) entry which is preliminary data.</text>
</comment>
<protein>
    <recommendedName>
        <fullName evidence="5">Structural maintenance of chromosomes protein 5</fullName>
    </recommendedName>
</protein>
<reference evidence="3" key="1">
    <citation type="submission" date="2023-10" db="EMBL/GenBank/DDBJ databases">
        <authorList>
            <person name="Chen Y."/>
            <person name="Shah S."/>
            <person name="Dougan E. K."/>
            <person name="Thang M."/>
            <person name="Chan C."/>
        </authorList>
    </citation>
    <scope>NUCLEOTIDE SEQUENCE [LARGE SCALE GENOMIC DNA]</scope>
</reference>
<dbReference type="Proteomes" id="UP001189429">
    <property type="component" value="Unassembled WGS sequence"/>
</dbReference>
<sequence>MVLQELRGPSTIPVVEPRRLEGVRQVQARQGAGLQGVLVFLKQQSDLGKFGYWGDCVQANKKLAAQARGGEDVPMEPAEVGDATDAAAKNRLQEVDELIQRLKGIEEPAVVETRTTLLAEQAELRAEVAASRPLGQRLRELGAQFTKQQKLRDGQQRRLDGLQAQIRELQEKERATLDKLAALDASMEELGLERKKLQGQVPTPDERPAVDEPIKGVNATLEGRLPRGVLFQSLGAERQLAGRLTASLEELRQLDGQEKEKKAAEKEREAAEKQAEDAPGAADAQDPEFLAEVVAAGGEKHELE</sequence>
<evidence type="ECO:0000256" key="2">
    <source>
        <dbReference type="SAM" id="MobiDB-lite"/>
    </source>
</evidence>